<dbReference type="AlphaFoldDB" id="A0A6C0IIN9"/>
<name>A0A6C0IIN9_9ZZZZ</name>
<keyword evidence="2" id="KW-0812">Transmembrane</keyword>
<proteinExistence type="predicted"/>
<organism evidence="3">
    <name type="scientific">viral metagenome</name>
    <dbReference type="NCBI Taxonomy" id="1070528"/>
    <lineage>
        <taxon>unclassified sequences</taxon>
        <taxon>metagenomes</taxon>
        <taxon>organismal metagenomes</taxon>
    </lineage>
</organism>
<feature type="compositionally biased region" description="Polar residues" evidence="1">
    <location>
        <begin position="58"/>
        <end position="71"/>
    </location>
</feature>
<sequence length="122" mass="13239">MAHSKAMGIGAMFIVLVVAIVILPILVKYLNRMETHYSISGFQNQQAQQDPQNKQPEGMQSPQIPSMPSAQTYVPDANTEYLCRAPHGGSEPCPEGTFCDGLTQSCIPNYMGGAVPDQGYYA</sequence>
<dbReference type="EMBL" id="MN740182">
    <property type="protein sequence ID" value="QHT92286.1"/>
    <property type="molecule type" value="Genomic_DNA"/>
</dbReference>
<keyword evidence="2" id="KW-0472">Membrane</keyword>
<feature type="region of interest" description="Disordered" evidence="1">
    <location>
        <begin position="41"/>
        <end position="71"/>
    </location>
</feature>
<accession>A0A6C0IIN9</accession>
<evidence type="ECO:0000313" key="3">
    <source>
        <dbReference type="EMBL" id="QHT92286.1"/>
    </source>
</evidence>
<feature type="transmembrane region" description="Helical" evidence="2">
    <location>
        <begin position="6"/>
        <end position="27"/>
    </location>
</feature>
<feature type="compositionally biased region" description="Low complexity" evidence="1">
    <location>
        <begin position="43"/>
        <end position="56"/>
    </location>
</feature>
<evidence type="ECO:0000256" key="2">
    <source>
        <dbReference type="SAM" id="Phobius"/>
    </source>
</evidence>
<keyword evidence="2" id="KW-1133">Transmembrane helix</keyword>
<evidence type="ECO:0000256" key="1">
    <source>
        <dbReference type="SAM" id="MobiDB-lite"/>
    </source>
</evidence>
<reference evidence="3" key="1">
    <citation type="journal article" date="2020" name="Nature">
        <title>Giant virus diversity and host interactions through global metagenomics.</title>
        <authorList>
            <person name="Schulz F."/>
            <person name="Roux S."/>
            <person name="Paez-Espino D."/>
            <person name="Jungbluth S."/>
            <person name="Walsh D.A."/>
            <person name="Denef V.J."/>
            <person name="McMahon K.D."/>
            <person name="Konstantinidis K.T."/>
            <person name="Eloe-Fadrosh E.A."/>
            <person name="Kyrpides N.C."/>
            <person name="Woyke T."/>
        </authorList>
    </citation>
    <scope>NUCLEOTIDE SEQUENCE</scope>
    <source>
        <strain evidence="3">GVMAG-M-3300023184-88</strain>
    </source>
</reference>
<protein>
    <submittedName>
        <fullName evidence="3">Uncharacterized protein</fullName>
    </submittedName>
</protein>